<protein>
    <submittedName>
        <fullName evidence="2">Uncharacterized protein</fullName>
    </submittedName>
</protein>
<keyword evidence="3" id="KW-1185">Reference proteome</keyword>
<evidence type="ECO:0000313" key="3">
    <source>
        <dbReference type="Proteomes" id="UP001176961"/>
    </source>
</evidence>
<dbReference type="Proteomes" id="UP001176961">
    <property type="component" value="Unassembled WGS sequence"/>
</dbReference>
<organism evidence="2 3">
    <name type="scientific">Cylicocyclus nassatus</name>
    <name type="common">Nematode worm</name>
    <dbReference type="NCBI Taxonomy" id="53992"/>
    <lineage>
        <taxon>Eukaryota</taxon>
        <taxon>Metazoa</taxon>
        <taxon>Ecdysozoa</taxon>
        <taxon>Nematoda</taxon>
        <taxon>Chromadorea</taxon>
        <taxon>Rhabditida</taxon>
        <taxon>Rhabditina</taxon>
        <taxon>Rhabditomorpha</taxon>
        <taxon>Strongyloidea</taxon>
        <taxon>Strongylidae</taxon>
        <taxon>Cylicocyclus</taxon>
    </lineage>
</organism>
<gene>
    <name evidence="2" type="ORF">CYNAS_LOCUS4291</name>
</gene>
<evidence type="ECO:0000313" key="2">
    <source>
        <dbReference type="EMBL" id="CAJ0592308.1"/>
    </source>
</evidence>
<name>A0AA36DS07_CYLNA</name>
<evidence type="ECO:0000256" key="1">
    <source>
        <dbReference type="SAM" id="Coils"/>
    </source>
</evidence>
<proteinExistence type="predicted"/>
<keyword evidence="1" id="KW-0175">Coiled coil</keyword>
<feature type="coiled-coil region" evidence="1">
    <location>
        <begin position="2222"/>
        <end position="2252"/>
    </location>
</feature>
<dbReference type="EMBL" id="CATQJL010000065">
    <property type="protein sequence ID" value="CAJ0592308.1"/>
    <property type="molecule type" value="Genomic_DNA"/>
</dbReference>
<feature type="non-terminal residue" evidence="2">
    <location>
        <position position="1"/>
    </location>
</feature>
<sequence length="3481" mass="392545">MSLEEIVSSRSELFHGKAYDALTEEEKKTAEHIRREYKRLNDYSYSVGVLCRKYINEYETSIKVDTFQLVDPDSANENDDEPISELKGKRYIDFRTVDIADTVTEKAKNILKKLFQTNGNGEKVLDDLGFEVRIDSRQALNKLVQICWTSTPMSFIKDIEVASASFPWMGTLVGLMEQDEVTAAAMYASVVKAQNTYEYIILDKGYYKTKILNTKAAHNAILRELMCNFGANVLDEEYSIYDRSGKRTTNSVAAKERVNQLLNREGNTTSIADAIDTSIPGDITDEKYAPKVSGAREDGTVEYSPLLAKSGLAGMQWFLDNNEAEINALVKLAAGIGLDITGEQIRRAAMIPFNEKERKYFKKGSMLSRAKNRYAIIYSTITNLYSNLAAYSANDTAKAFLKYSDSLESLQHALCLAVYDDLDSKGRDGSKTLQTYTVLCVDTTALIRLRNDRMKSDADFLKELENNYLKYEGFTHEGEATGFLKYIIGEGVSPINPRSITNRAQRFRRNDVSSFNHVDFAEMSKQQVANTQFILWRSNGYEEPQFIVPVLADYTVCYSLSVPKEALPDIKRNIKEDNDKTSLLISGDPAKGDAVFNTKAPIVQAMLDEVLCEYDRIRAIEDRMKKEGRVELETYEKEGRQFQIFPEMNTPGFREKYEELCRKSPVDGLKYMERAVSKCLYNNYLNDLRIYQEVGAFASPEFKKNVTVDANGRLQSMKPEFATEFERFSMQTFYARQQMVKLFFIDKSHFDGLLDFEKRAMMLHAPATPLYFRNEEDAYQNVMYLKDYEAKKSVNIEQYKEMLKALVAEKKMSREMADIALKDFEKIKSTDGQGLRTLASWRKIRRALGKWTDVQENAYKAINEGHFSQSLIEDLGLSAEKYRYAGYQEIDATQTGTKGIEQKAVKVPVLHKYSEQVLLPWHKLTGLTAMERENIPMMALSRVVEVMENLYPDKTPDLFLFHSGCKVGAHDVVDPWKQKEGSSKPLTDKDIRNNILSAVATSPNAVQRLHLGGLGEAAIIDAETTDTYIHITSQAEKMAYGNTSPEDMVYVPRLGQVNAVEARRLYDDISSATVVEDWQALCDEIGDAVKARRILLKEMSNMPYVSDETRIALTKVKDYNNEIPLFSPQVQHEAQAIILSIIKKRMTKHKGPGARLVQRTSIGWDAGETNLAKLGQFSEKEGGSLKINFEGEGANKRMASVDGYVPLTDSRLKIFADKNGEITPKRLRQLVKDGTIPESYLYAVGYRTPSDAEHSLIPIKIKGFLSPLSGRNAILPMDIMKLTGHDYDGDEMPIHYKYFDLELNEEKLRNYFDNLILNKTKRGYELSEDDLYLLSKGKVDEAFETFKKAVDKNKEYYSEYYKVVPVEYDYSKSALENTEEARHNAKVELLYAQLSSPAGSRRIIIPGGCEETKRVIKGIQLLRIAQNNAALRKKITDHYGEPETTDIAKLYNMIRGKFVPKGKSWKPLDSGVIADLIREYQPKVSPFSAGHEVESFGYMIESSEMIGIFAMYLSSFQMMQKTKAFLKPFTVQTKDGDTVEVPFILFDHDFSNRNLFQIQDITSADMASRVLSRLINAAVDNGKDPLLGYANITSEVAPVVALMCALGMTEDQIYLMLAQPAIKEALKVCAVQHVSFSEALATVKANIKGLHGEALLYYGFKRATEDLGKTLEPEYAQNMLVDWNSLATDQAAAAFQVNVLSIIQKLNGPASDLQSFITSIIRPESSSGGVASSIGNTQIKIFSAEEVREKIANGSFRIGGLEEFAKPIDFEDGEKSEVIIERSNKSSIPQYALMEALEVQASMFFMQRWFPQARKSWMKVLNEIYNMYDLKSRKNKGLLDHIAKDMILFQIFSTTEYKENFKEQQEHILSELPKALLDLKLKVSRNSKNNTLKKKAIKELAAIERRRKETGVAGASAEEIAKYKQEAQLEIDNQLLDLAKNAFFKKLTVYYPEDERSKPRIAFVTGGLDASKMSDMFRTQELLEYGLFTNGFAFGSREFAHLASYFLIRTAKEGKVLSALNQVAKADYRDSTSVSRLIDQYVMNHWYDDGLVPRFDSKRFGADLAMAMGTKFNPNLKTYLVPEQFIPGRFYLIKQEDGEYELMKYVGINDQTLPFIKHEKLGTRTRSGQVTVEYNPGLDGKDMTPFQVGFESVWGDFGVADSTDSNANFDAPQDYDTSASQSLTVADMPTARKELRHLENAALLMKSLGAAPTSDQMSVARLEVLKKAHENAEKNKKEIEEYQKAMEESLTQYESGNFGSTATREYYTGQITPKSNVIMVFGSNPEGRHGAGAAKVAREQFGAEYGVGEGLTGNAYALPTKDLRVKENNSLRSIPEEEIIKSIQKLYTTAEENPTKKFMVAYRNTDKASLNGYTGIEMIEMFKAAGAIPENIIFSEEWIKTGLFTEAAPNPVEPASRTIVQADAEPMDPEDDMAYVAKLKGKSIGDSAQAASFFGGQMLSITRMREDDNGNPTVVTERVPATPNNVREARRQQAYADLNERLRYILQRVGVGVGKLSADDIIAYAENSLSVHGITDFDTAKVLANGLLEMVKISEGAQGEAALPEEFAHVAIAMLGYENPLVRRLIDALSNDEEALRQAFDGEYDLYETIYEKQGGDWRTKIVEEAAGKLVAKQLLYNAEPKSKFRQLISRVVEAIKGLFRRITRRSLEDAIFESEQISSKLAKDLLSGRLLDQMSLDNVSQSGEFYKAVKDISDAKGIIEELIKIETKRAQIYQKRLGYNQKKLRESESNTATLSNLRNLKRALKNDKTEEAVLKYLESTLDFLQRTEITLDSKVNSGAPANVLAGSLNVLRDTLFSNFKALDAIQQALNEGKITDAGNLQSTIDTVTGVVNRFFSKYKRISNTLFEGMLADVYGDEGITFTVGKNKGKHVSIHELATQGETHMLSGVSRWINSMADQDDPVLQAFDSVVRKAKFLARQSQNEYAHRLAEAIEKLHKDTGSLDQTFMFEYKDGHKTGKFLSAKEAEKLPEAQKKFYDEMMAIKHEVDKLLPQHRVKKNGIIMVRKDTMQRVKDANGVSAKFTAWKQGFWNSLVSTADEEYENEGVRVDFEGNRVDMLPVKYILKGKSESYDDMTDDVASAMMAYVGMATEHNEMNKVINTLENARFASMERNINKVGVRKPMEYVEYGDTKYSQPFTIKQAKTAVQICLDDFLSMHVYGHLRKDSVVDIRGHKVSVGKVVDKINMATTYSQMALNINQRISNITTGATQIFIQTAGRDYYNAKDVIWASKIYMKESADRLAETGSDASHNKLSLFNERFDIGQKRNDASLKKKYGKSRLTKIFNTNLLFAGLEMGEDYLSSTTGLALARNTKLKLNGKEINLYDAYEVAYTDEANKDGAYLRMKSGVTKVDGSEFTREDELNFSKTCAGINFRLQGIYNVDDRAAIQQYPAGALVMMYRKWIAPSLKRRYGGARYNELLGQEEEGYYVTFFNLAKNIITGGEANIHSLRVNWDNLTDYEK</sequence>
<reference evidence="2" key="1">
    <citation type="submission" date="2023-07" db="EMBL/GenBank/DDBJ databases">
        <authorList>
            <consortium name="CYATHOMIX"/>
        </authorList>
    </citation>
    <scope>NUCLEOTIDE SEQUENCE</scope>
    <source>
        <strain evidence="2">N/A</strain>
    </source>
</reference>
<comment type="caution">
    <text evidence="2">The sequence shown here is derived from an EMBL/GenBank/DDBJ whole genome shotgun (WGS) entry which is preliminary data.</text>
</comment>
<accession>A0AA36DS07</accession>